<proteinExistence type="inferred from homology"/>
<comment type="caution">
    <text evidence="10">The sequence shown here is derived from an EMBL/GenBank/DDBJ whole genome shotgun (WGS) entry which is preliminary data.</text>
</comment>
<evidence type="ECO:0000256" key="3">
    <source>
        <dbReference type="ARBA" id="ARBA00022650"/>
    </source>
</evidence>
<dbReference type="PROSITE" id="PS50890">
    <property type="entry name" value="PUA"/>
    <property type="match status" value="1"/>
</dbReference>
<sequence length="475" mass="50485">MFNTEFRTNPRHAGPREHLTVVIKLGTSSIVHDDQTHLPKIALLSSIVETAVSLIRAGHRVVIVSSGAIGVGLKRMDMARRPKGLAKKQALAAIGQGRLIALWDNLFSQLSQPISQILLTRGDISDRTRYLNAVNTFSELLDMGVVPIVNENDTISVSEIKFGDNDTLSAITAAMVHADYLFLMTDVDCLYTDNPRKNPDAKPVSVVRDIAEIRQTVSTSTMGTSLGTGGMETKIIAAELATAAGVTTVVCHGAHPERIFDIIMAPGGDEGGSLAAPPHTAFLAKSNPLGDRKWWILNGLNPAGEIIVDVGAAKALVRGGGRLLPAGVLAVRGTFAIGQAVTISLLNTSDKASLSSISPLSLAAIKMSDETYPPTPNLAPQNISSSVSSLETSVAGGFTPADAGEGTLELGRGLANYNSTDIDRVKGQKRWEWQSYITCSNTPNSSLISDILGFADSEHVVEQVVIRYNPFQPSS</sequence>
<evidence type="ECO:0000313" key="10">
    <source>
        <dbReference type="EMBL" id="TIA88438.1"/>
    </source>
</evidence>
<dbReference type="PANTHER" id="PTHR43654:SF3">
    <property type="entry name" value="GLUTAMATE 5-KINASE"/>
    <property type="match status" value="1"/>
</dbReference>
<organism evidence="10 11">
    <name type="scientific">Wallemia hederae</name>
    <dbReference type="NCBI Taxonomy" id="1540922"/>
    <lineage>
        <taxon>Eukaryota</taxon>
        <taxon>Fungi</taxon>
        <taxon>Dikarya</taxon>
        <taxon>Basidiomycota</taxon>
        <taxon>Wallemiomycotina</taxon>
        <taxon>Wallemiomycetes</taxon>
        <taxon>Wallemiales</taxon>
        <taxon>Wallemiaceae</taxon>
        <taxon>Wallemia</taxon>
    </lineage>
</organism>
<keyword evidence="3" id="KW-0641">Proline biosynthesis</keyword>
<dbReference type="Gene3D" id="3.40.1160.10">
    <property type="entry name" value="Acetylglutamate kinase-like"/>
    <property type="match status" value="1"/>
</dbReference>
<keyword evidence="11" id="KW-1185">Reference proteome</keyword>
<keyword evidence="7" id="KW-0067">ATP-binding</keyword>
<keyword evidence="6" id="KW-0418">Kinase</keyword>
<dbReference type="PROSITE" id="PS00902">
    <property type="entry name" value="GLUTAMATE_5_KINASE"/>
    <property type="match status" value="1"/>
</dbReference>
<accession>A0A4T0FJT0</accession>
<dbReference type="InterPro" id="IPR001048">
    <property type="entry name" value="Asp/Glu/Uridylate_kinase"/>
</dbReference>
<dbReference type="Pfam" id="PF01472">
    <property type="entry name" value="PUA"/>
    <property type="match status" value="1"/>
</dbReference>
<protein>
    <submittedName>
        <fullName evidence="10">Uncharacterized protein</fullName>
    </submittedName>
</protein>
<dbReference type="InterPro" id="IPR036974">
    <property type="entry name" value="PUA_sf"/>
</dbReference>
<dbReference type="CDD" id="cd04242">
    <property type="entry name" value="AAK_G5K_ProB"/>
    <property type="match status" value="1"/>
</dbReference>
<evidence type="ECO:0000259" key="8">
    <source>
        <dbReference type="Pfam" id="PF00696"/>
    </source>
</evidence>
<keyword evidence="4" id="KW-0808">Transferase</keyword>
<dbReference type="InterPro" id="IPR019797">
    <property type="entry name" value="Glutamate_5-kinase_CS"/>
</dbReference>
<dbReference type="EMBL" id="SPNW01000038">
    <property type="protein sequence ID" value="TIA88438.1"/>
    <property type="molecule type" value="Genomic_DNA"/>
</dbReference>
<dbReference type="Proteomes" id="UP000310189">
    <property type="component" value="Unassembled WGS sequence"/>
</dbReference>
<name>A0A4T0FJT0_9BASI</name>
<dbReference type="InterPro" id="IPR005715">
    <property type="entry name" value="Glu_5kinase/COase_Synthase"/>
</dbReference>
<dbReference type="NCBIfam" id="TIGR01027">
    <property type="entry name" value="proB"/>
    <property type="match status" value="1"/>
</dbReference>
<dbReference type="InterPro" id="IPR015947">
    <property type="entry name" value="PUA-like_sf"/>
</dbReference>
<dbReference type="InterPro" id="IPR011529">
    <property type="entry name" value="Glu_5kinase"/>
</dbReference>
<evidence type="ECO:0000256" key="1">
    <source>
        <dbReference type="ARBA" id="ARBA00022490"/>
    </source>
</evidence>
<dbReference type="PANTHER" id="PTHR43654">
    <property type="entry name" value="GLUTAMATE 5-KINASE"/>
    <property type="match status" value="1"/>
</dbReference>
<dbReference type="Gene3D" id="2.30.130.10">
    <property type="entry name" value="PUA domain"/>
    <property type="match status" value="1"/>
</dbReference>
<keyword evidence="1" id="KW-0963">Cytoplasm</keyword>
<dbReference type="Pfam" id="PF00696">
    <property type="entry name" value="AA_kinase"/>
    <property type="match status" value="1"/>
</dbReference>
<evidence type="ECO:0000313" key="11">
    <source>
        <dbReference type="Proteomes" id="UP000310189"/>
    </source>
</evidence>
<dbReference type="GO" id="GO:0004349">
    <property type="term" value="F:glutamate 5-kinase activity"/>
    <property type="evidence" value="ECO:0007669"/>
    <property type="project" value="InterPro"/>
</dbReference>
<feature type="domain" description="PUA" evidence="9">
    <location>
        <begin position="304"/>
        <end position="343"/>
    </location>
</feature>
<gene>
    <name evidence="10" type="ORF">E3P99_02601</name>
</gene>
<dbReference type="InterPro" id="IPR036393">
    <property type="entry name" value="AceGlu_kinase-like_sf"/>
</dbReference>
<dbReference type="GO" id="GO:0005524">
    <property type="term" value="F:ATP binding"/>
    <property type="evidence" value="ECO:0007669"/>
    <property type="project" value="UniProtKB-KW"/>
</dbReference>
<dbReference type="AlphaFoldDB" id="A0A4T0FJT0"/>
<keyword evidence="2" id="KW-0028">Amino-acid biosynthesis</keyword>
<dbReference type="CDD" id="cd21157">
    <property type="entry name" value="PUA_G5K"/>
    <property type="match status" value="1"/>
</dbReference>
<dbReference type="PRINTS" id="PR00474">
    <property type="entry name" value="GLU5KINASE"/>
</dbReference>
<feature type="domain" description="Aspartate/glutamate/uridylate kinase" evidence="8">
    <location>
        <begin position="20"/>
        <end position="250"/>
    </location>
</feature>
<reference evidence="10 11" key="1">
    <citation type="submission" date="2019-03" db="EMBL/GenBank/DDBJ databases">
        <title>Sequencing 23 genomes of Wallemia ichthyophaga.</title>
        <authorList>
            <person name="Gostincar C."/>
        </authorList>
    </citation>
    <scope>NUCLEOTIDE SEQUENCE [LARGE SCALE GENOMIC DNA]</scope>
    <source>
        <strain evidence="10 11">EXF-5753</strain>
    </source>
</reference>
<keyword evidence="5" id="KW-0547">Nucleotide-binding</keyword>
<dbReference type="PIRSF" id="PIRSF000729">
    <property type="entry name" value="GK"/>
    <property type="match status" value="1"/>
</dbReference>
<evidence type="ECO:0000256" key="6">
    <source>
        <dbReference type="ARBA" id="ARBA00022777"/>
    </source>
</evidence>
<dbReference type="FunFam" id="3.40.1160.10:FF:000041">
    <property type="entry name" value="Glutamate 5-kinase, putative"/>
    <property type="match status" value="1"/>
</dbReference>
<dbReference type="GO" id="GO:1901607">
    <property type="term" value="P:alpha-amino acid biosynthetic process"/>
    <property type="evidence" value="ECO:0007669"/>
    <property type="project" value="UniProtKB-ARBA"/>
</dbReference>
<dbReference type="InterPro" id="IPR041739">
    <property type="entry name" value="G5K_ProB"/>
</dbReference>
<evidence type="ECO:0000256" key="5">
    <source>
        <dbReference type="ARBA" id="ARBA00022741"/>
    </source>
</evidence>
<dbReference type="HAMAP" id="MF_00456">
    <property type="entry name" value="ProB"/>
    <property type="match status" value="1"/>
</dbReference>
<evidence type="ECO:0000256" key="7">
    <source>
        <dbReference type="ARBA" id="ARBA00022840"/>
    </source>
</evidence>
<dbReference type="InterPro" id="IPR001057">
    <property type="entry name" value="Glu/AcGlu_kinase"/>
</dbReference>
<dbReference type="GO" id="GO:0003723">
    <property type="term" value="F:RNA binding"/>
    <property type="evidence" value="ECO:0007669"/>
    <property type="project" value="InterPro"/>
</dbReference>
<evidence type="ECO:0000259" key="9">
    <source>
        <dbReference type="Pfam" id="PF01472"/>
    </source>
</evidence>
<evidence type="ECO:0000256" key="2">
    <source>
        <dbReference type="ARBA" id="ARBA00022605"/>
    </source>
</evidence>
<dbReference type="InterPro" id="IPR002478">
    <property type="entry name" value="PUA"/>
</dbReference>
<dbReference type="SUPFAM" id="SSF88697">
    <property type="entry name" value="PUA domain-like"/>
    <property type="match status" value="1"/>
</dbReference>
<evidence type="ECO:0000256" key="4">
    <source>
        <dbReference type="ARBA" id="ARBA00022679"/>
    </source>
</evidence>
<dbReference type="GO" id="GO:0005829">
    <property type="term" value="C:cytosol"/>
    <property type="evidence" value="ECO:0007669"/>
    <property type="project" value="TreeGrafter"/>
</dbReference>
<dbReference type="SUPFAM" id="SSF53633">
    <property type="entry name" value="Carbamate kinase-like"/>
    <property type="match status" value="1"/>
</dbReference>
<dbReference type="OrthoDB" id="409889at2759"/>